<proteinExistence type="predicted"/>
<comment type="caution">
    <text evidence="1">The sequence shown here is derived from an EMBL/GenBank/DDBJ whole genome shotgun (WGS) entry which is preliminary data.</text>
</comment>
<dbReference type="EMBL" id="JASJOT010000017">
    <property type="protein sequence ID" value="MDJ1495838.1"/>
    <property type="molecule type" value="Genomic_DNA"/>
</dbReference>
<organism evidence="1 2">
    <name type="scientific">Xanthocytophaga flava</name>
    <dbReference type="NCBI Taxonomy" id="3048013"/>
    <lineage>
        <taxon>Bacteria</taxon>
        <taxon>Pseudomonadati</taxon>
        <taxon>Bacteroidota</taxon>
        <taxon>Cytophagia</taxon>
        <taxon>Cytophagales</taxon>
        <taxon>Rhodocytophagaceae</taxon>
        <taxon>Xanthocytophaga</taxon>
    </lineage>
</organism>
<sequence length="243" mass="28200">MDYYDRYKNGQCIEVWSELTEMQTYSVEQQKQIVNILQLMFDRVEYNLSAIVSLLPVFGYTFHDFGIPSYHEATPYEIVQNSGTREVMELNNLLKPYGKLPVVVQSFYRRIKSIDLRGSFTSWQEAPLLDALYIEPVKHLILLNNLSEGGLNQDEDNNYYMLFSLDECMKEGVSGDAYAIYLDKEIKLDNYLLNYPLECTFVEYLRDCFKWGGLPGLANIQEKDIPSDILTGIYSISERLLPI</sequence>
<evidence type="ECO:0008006" key="3">
    <source>
        <dbReference type="Google" id="ProtNLM"/>
    </source>
</evidence>
<evidence type="ECO:0000313" key="1">
    <source>
        <dbReference type="EMBL" id="MDJ1495838.1"/>
    </source>
</evidence>
<reference evidence="1 2" key="1">
    <citation type="submission" date="2023-05" db="EMBL/GenBank/DDBJ databases">
        <authorList>
            <person name="Zhang X."/>
        </authorList>
    </citation>
    <scope>NUCLEOTIDE SEQUENCE [LARGE SCALE GENOMIC DNA]</scope>
    <source>
        <strain evidence="1 2">DM2B3-1</strain>
    </source>
</reference>
<name>A0ABT7CQ16_9BACT</name>
<dbReference type="Proteomes" id="UP001228581">
    <property type="component" value="Unassembled WGS sequence"/>
</dbReference>
<accession>A0ABT7CQ16</accession>
<gene>
    <name evidence="1" type="ORF">QNI19_23080</name>
</gene>
<keyword evidence="2" id="KW-1185">Reference proteome</keyword>
<protein>
    <recommendedName>
        <fullName evidence="3">SMI1/KNR4 family protein</fullName>
    </recommendedName>
</protein>
<dbReference type="RefSeq" id="WP_314000203.1">
    <property type="nucleotide sequence ID" value="NZ_JASJOT010000017.1"/>
</dbReference>
<evidence type="ECO:0000313" key="2">
    <source>
        <dbReference type="Proteomes" id="UP001228581"/>
    </source>
</evidence>